<dbReference type="EMBL" id="JBFOLK010000001">
    <property type="protein sequence ID" value="KAL2541804.1"/>
    <property type="molecule type" value="Genomic_DNA"/>
</dbReference>
<dbReference type="Proteomes" id="UP001604336">
    <property type="component" value="Unassembled WGS sequence"/>
</dbReference>
<proteinExistence type="predicted"/>
<reference evidence="2" key="1">
    <citation type="submission" date="2024-07" db="EMBL/GenBank/DDBJ databases">
        <title>Two chromosome-level genome assemblies of Korean endemic species Abeliophyllum distichum and Forsythia ovata (Oleaceae).</title>
        <authorList>
            <person name="Jang H."/>
        </authorList>
    </citation>
    <scope>NUCLEOTIDE SEQUENCE [LARGE SCALE GENOMIC DNA]</scope>
</reference>
<name>A0ABD1VWN1_9LAMI</name>
<organism evidence="1 2">
    <name type="scientific">Abeliophyllum distichum</name>
    <dbReference type="NCBI Taxonomy" id="126358"/>
    <lineage>
        <taxon>Eukaryota</taxon>
        <taxon>Viridiplantae</taxon>
        <taxon>Streptophyta</taxon>
        <taxon>Embryophyta</taxon>
        <taxon>Tracheophyta</taxon>
        <taxon>Spermatophyta</taxon>
        <taxon>Magnoliopsida</taxon>
        <taxon>eudicotyledons</taxon>
        <taxon>Gunneridae</taxon>
        <taxon>Pentapetalae</taxon>
        <taxon>asterids</taxon>
        <taxon>lamiids</taxon>
        <taxon>Lamiales</taxon>
        <taxon>Oleaceae</taxon>
        <taxon>Forsythieae</taxon>
        <taxon>Abeliophyllum</taxon>
    </lineage>
</organism>
<comment type="caution">
    <text evidence="1">The sequence shown here is derived from an EMBL/GenBank/DDBJ whole genome shotgun (WGS) entry which is preliminary data.</text>
</comment>
<sequence length="325" mass="37615">MDDIKKILSNLKSMAAYAKEEAEVIKFGMDSINEILQQNLKLLVEISTSHAKVTNDINDQIDALEAQLRLTDTNKYKQVDTNIYKHVQMKEDPQCGSSSRPKRDAIIQSSQKVTINENHTRTVRIQPDEDDEIHLSSKEEEYKNFASADYGFLDLIYPDRTLKEIERFDDILKSEISKYAQGGSIYLKFYTISPEVEDVIFYPAEHIITIGHVGRNFTMDVGENDKPVPKITKTWIKNCRILGYKVLYNMAKNLYEKKFRCICQYNGWTLLTNDEKLKSEVLKDYINRFDTHQMSGSISTIRRACEARGLPHMPTELKMKAKYTN</sequence>
<accession>A0ABD1VWN1</accession>
<protein>
    <submittedName>
        <fullName evidence="1">Uncharacterized protein</fullName>
    </submittedName>
</protein>
<evidence type="ECO:0000313" key="2">
    <source>
        <dbReference type="Proteomes" id="UP001604336"/>
    </source>
</evidence>
<gene>
    <name evidence="1" type="ORF">Adt_02782</name>
</gene>
<evidence type="ECO:0000313" key="1">
    <source>
        <dbReference type="EMBL" id="KAL2541804.1"/>
    </source>
</evidence>
<keyword evidence="2" id="KW-1185">Reference proteome</keyword>
<dbReference type="AlphaFoldDB" id="A0ABD1VWN1"/>